<comment type="caution">
    <text evidence="2">The sequence shown here is derived from an EMBL/GenBank/DDBJ whole genome shotgun (WGS) entry which is preliminary data.</text>
</comment>
<feature type="compositionally biased region" description="Polar residues" evidence="1">
    <location>
        <begin position="84"/>
        <end position="93"/>
    </location>
</feature>
<name>A0ABQ6MFW9_9STRA</name>
<reference evidence="2 3" key="1">
    <citation type="journal article" date="2023" name="Commun. Biol.">
        <title>Genome analysis of Parmales, the sister group of diatoms, reveals the evolutionary specialization of diatoms from phago-mixotrophs to photoautotrophs.</title>
        <authorList>
            <person name="Ban H."/>
            <person name="Sato S."/>
            <person name="Yoshikawa S."/>
            <person name="Yamada K."/>
            <person name="Nakamura Y."/>
            <person name="Ichinomiya M."/>
            <person name="Sato N."/>
            <person name="Blanc-Mathieu R."/>
            <person name="Endo H."/>
            <person name="Kuwata A."/>
            <person name="Ogata H."/>
        </authorList>
    </citation>
    <scope>NUCLEOTIDE SEQUENCE [LARGE SCALE GENOMIC DNA]</scope>
</reference>
<organism evidence="2 3">
    <name type="scientific">Tetraparma gracilis</name>
    <dbReference type="NCBI Taxonomy" id="2962635"/>
    <lineage>
        <taxon>Eukaryota</taxon>
        <taxon>Sar</taxon>
        <taxon>Stramenopiles</taxon>
        <taxon>Ochrophyta</taxon>
        <taxon>Bolidophyceae</taxon>
        <taxon>Parmales</taxon>
        <taxon>Triparmaceae</taxon>
        <taxon>Tetraparma</taxon>
    </lineage>
</organism>
<evidence type="ECO:0000256" key="1">
    <source>
        <dbReference type="SAM" id="MobiDB-lite"/>
    </source>
</evidence>
<sequence>MSSPMSKQSQILSIFSLHPASNNDCSTSFPKDLSNKFLNPRDLGMEWKLSMSSATRTVSSVSFSQLGGAGYLCLRPPPPCRSAGSRSSAVNTHSGSGSSGSGSIGSIGSIGSSGSGTM</sequence>
<accession>A0ABQ6MFW9</accession>
<evidence type="ECO:0000313" key="3">
    <source>
        <dbReference type="Proteomes" id="UP001165060"/>
    </source>
</evidence>
<keyword evidence="3" id="KW-1185">Reference proteome</keyword>
<dbReference type="EMBL" id="BRYB01002795">
    <property type="protein sequence ID" value="GMI25594.1"/>
    <property type="molecule type" value="Genomic_DNA"/>
</dbReference>
<dbReference type="Proteomes" id="UP001165060">
    <property type="component" value="Unassembled WGS sequence"/>
</dbReference>
<evidence type="ECO:0000313" key="2">
    <source>
        <dbReference type="EMBL" id="GMI25594.1"/>
    </source>
</evidence>
<proteinExistence type="predicted"/>
<gene>
    <name evidence="2" type="ORF">TeGR_g9880</name>
</gene>
<feature type="region of interest" description="Disordered" evidence="1">
    <location>
        <begin position="79"/>
        <end position="118"/>
    </location>
</feature>
<protein>
    <submittedName>
        <fullName evidence="2">Uncharacterized protein</fullName>
    </submittedName>
</protein>